<evidence type="ECO:0000313" key="2">
    <source>
        <dbReference type="Proteomes" id="UP000632063"/>
    </source>
</evidence>
<comment type="caution">
    <text evidence="1">The sequence shown here is derived from an EMBL/GenBank/DDBJ whole genome shotgun (WGS) entry which is preliminary data.</text>
</comment>
<accession>A0ABR9CUJ7</accession>
<proteinExistence type="predicted"/>
<protein>
    <submittedName>
        <fullName evidence="1">Uncharacterized protein</fullName>
    </submittedName>
</protein>
<gene>
    <name evidence="1" type="ORF">IG616_21040</name>
</gene>
<sequence length="579" mass="60964">MTVPALIYTVRADDQSRAVFAANRQEIQKTQAATQRLNADMTGVGRTIGSLKAFGAGLGIGILSAELIQLPGIVRDLVAEASTLAKTADLIGLSTDELQRLQFGFQLAGVEVATTEDALQKFGKRLSEADSKGGRLADILQANGIALRDNEGRLRPVMDLLRDYAGLIKGAGNEQDRLSLANEAFGRSGAALVLALRGGADGVRDLMREVDRAGGVLDEELLRRAEILDDDLARLWRRFEINSKSAILHVGEWLADLSTDFEGALSGLGNASVWKDLTAFLDDYGLIDHKGVFELQVKLGGGLAALSKQQQDQIFYRDDLKIPGSSSATEITVHPTILPRKKTGGGESGKPSDYERIIAQLTTEYTLIGMTASEQKKFNLIRAAGVSETSKQGKAIAELVDQIDQQGEAQARVNDITSLFGGIASSEIGRFVSELGLADTAAGRLVATLAEAALKAALLGEGPLSSFLGTSNGGLIGLGISAITGSFGGGDPIAAAFKGMYAEGGTLGAGEWGIAGENGPEPVVGPAKVISSKDAFGQSGHTTVIHFNVTTPDADSFKRSDTQLKAMLVDAVNRGKRGR</sequence>
<reference evidence="2" key="1">
    <citation type="submission" date="2020-09" db="EMBL/GenBank/DDBJ databases">
        <title>The genome sequence of strain Labrenzia suaedae 4C16A.</title>
        <authorList>
            <person name="Liu Y."/>
        </authorList>
    </citation>
    <scope>NUCLEOTIDE SEQUENCE [LARGE SCALE GENOMIC DNA]</scope>
    <source>
        <strain evidence="2">4C16A</strain>
    </source>
</reference>
<dbReference type="RefSeq" id="WP_192150612.1">
    <property type="nucleotide sequence ID" value="NZ_JACYXI010000019.1"/>
</dbReference>
<dbReference type="EMBL" id="JACYXI010000019">
    <property type="protein sequence ID" value="MBD8894040.1"/>
    <property type="molecule type" value="Genomic_DNA"/>
</dbReference>
<evidence type="ECO:0000313" key="1">
    <source>
        <dbReference type="EMBL" id="MBD8894040.1"/>
    </source>
</evidence>
<name>A0ABR9CUJ7_9HYPH</name>
<organism evidence="1 2">
    <name type="scientific">Roseibium litorale</name>
    <dbReference type="NCBI Taxonomy" id="2803841"/>
    <lineage>
        <taxon>Bacteria</taxon>
        <taxon>Pseudomonadati</taxon>
        <taxon>Pseudomonadota</taxon>
        <taxon>Alphaproteobacteria</taxon>
        <taxon>Hyphomicrobiales</taxon>
        <taxon>Stappiaceae</taxon>
        <taxon>Roseibium</taxon>
    </lineage>
</organism>
<keyword evidence="2" id="KW-1185">Reference proteome</keyword>
<reference evidence="1 2" key="2">
    <citation type="journal article" date="2021" name="Int. J. Syst. Evol. Microbiol.">
        <title>Roseibium litorale sp. nov., isolated from a tidal flat sediment and proposal for the reclassification of Labrenzia polysiphoniae as Roseibium polysiphoniae comb. nov.</title>
        <authorList>
            <person name="Liu Y."/>
            <person name="Pei T."/>
            <person name="Du J."/>
            <person name="Chao M."/>
            <person name="Deng M.R."/>
            <person name="Zhu H."/>
        </authorList>
    </citation>
    <scope>NUCLEOTIDE SEQUENCE [LARGE SCALE GENOMIC DNA]</scope>
    <source>
        <strain evidence="1 2">4C16A</strain>
    </source>
</reference>
<dbReference type="Proteomes" id="UP000632063">
    <property type="component" value="Unassembled WGS sequence"/>
</dbReference>